<dbReference type="EMBL" id="CP060723">
    <property type="protein sequence ID" value="QNN44731.1"/>
    <property type="molecule type" value="Genomic_DNA"/>
</dbReference>
<protein>
    <submittedName>
        <fullName evidence="2">CHRD domain-containing protein</fullName>
    </submittedName>
</protein>
<feature type="domain" description="CHRD" evidence="1">
    <location>
        <begin position="40"/>
        <end position="154"/>
    </location>
</feature>
<dbReference type="InterPro" id="IPR010895">
    <property type="entry name" value="CHRD"/>
</dbReference>
<dbReference type="PROSITE" id="PS51257">
    <property type="entry name" value="PROKAR_LIPOPROTEIN"/>
    <property type="match status" value="1"/>
</dbReference>
<gene>
    <name evidence="2" type="ORF">H9L23_11910</name>
</gene>
<organism evidence="2 3">
    <name type="scientific">Pedobacter roseus</name>
    <dbReference type="NCBI Taxonomy" id="336820"/>
    <lineage>
        <taxon>Bacteria</taxon>
        <taxon>Pseudomonadati</taxon>
        <taxon>Bacteroidota</taxon>
        <taxon>Sphingobacteriia</taxon>
        <taxon>Sphingobacteriales</taxon>
        <taxon>Sphingobacteriaceae</taxon>
        <taxon>Pedobacter</taxon>
    </lineage>
</organism>
<accession>A0A7G9QN06</accession>
<dbReference type="KEGG" id="proe:H9L23_11910"/>
<dbReference type="Pfam" id="PF07452">
    <property type="entry name" value="CHRD"/>
    <property type="match status" value="1"/>
</dbReference>
<dbReference type="AlphaFoldDB" id="A0A7G9QN06"/>
<dbReference type="Proteomes" id="UP000515806">
    <property type="component" value="Chromosome"/>
</dbReference>
<keyword evidence="3" id="KW-1185">Reference proteome</keyword>
<evidence type="ECO:0000313" key="2">
    <source>
        <dbReference type="EMBL" id="QNN44731.1"/>
    </source>
</evidence>
<evidence type="ECO:0000313" key="3">
    <source>
        <dbReference type="Proteomes" id="UP000515806"/>
    </source>
</evidence>
<sequence>MNLFTLKRHCLMPALALLFFSACKKKEVVSDIYTIRQWKSDLSVNNVVPAITGRTDHAVAVCYLMTDNKLYYYLYFDTPLNNGDTPTKAIIYSGVAGANGAVLIDLNNGAFNTAREVKGFVELSAQTIADLNSKTLYLQIASSQQATGLVRGTLTSY</sequence>
<proteinExistence type="predicted"/>
<reference evidence="2 3" key="1">
    <citation type="submission" date="2020-08" db="EMBL/GenBank/DDBJ databases">
        <title>Genome sequence of Pedobacter roseus KACC 11594T.</title>
        <authorList>
            <person name="Hyun D.-W."/>
            <person name="Bae J.-W."/>
        </authorList>
    </citation>
    <scope>NUCLEOTIDE SEQUENCE [LARGE SCALE GENOMIC DNA]</scope>
    <source>
        <strain evidence="2 3">KACC 11594</strain>
    </source>
</reference>
<evidence type="ECO:0000259" key="1">
    <source>
        <dbReference type="Pfam" id="PF07452"/>
    </source>
</evidence>
<name>A0A7G9QN06_9SPHI</name>
<dbReference type="RefSeq" id="WP_187595160.1">
    <property type="nucleotide sequence ID" value="NZ_CP060723.1"/>
</dbReference>